<organism evidence="2 3">
    <name type="scientific">Rhodococcus artemisiae</name>
    <dbReference type="NCBI Taxonomy" id="714159"/>
    <lineage>
        <taxon>Bacteria</taxon>
        <taxon>Bacillati</taxon>
        <taxon>Actinomycetota</taxon>
        <taxon>Actinomycetes</taxon>
        <taxon>Mycobacteriales</taxon>
        <taxon>Nocardiaceae</taxon>
        <taxon>Rhodococcus</taxon>
    </lineage>
</organism>
<dbReference type="PANTHER" id="PTHR33169:SF14">
    <property type="entry name" value="TRANSCRIPTIONAL REGULATOR RV3488"/>
    <property type="match status" value="1"/>
</dbReference>
<dbReference type="InterPro" id="IPR036390">
    <property type="entry name" value="WH_DNA-bd_sf"/>
</dbReference>
<dbReference type="Gene3D" id="1.10.10.10">
    <property type="entry name" value="Winged helix-like DNA-binding domain superfamily/Winged helix DNA-binding domain"/>
    <property type="match status" value="1"/>
</dbReference>
<dbReference type="EMBL" id="JAUTXY010000002">
    <property type="protein sequence ID" value="MEE2057152.1"/>
    <property type="molecule type" value="Genomic_DNA"/>
</dbReference>
<evidence type="ECO:0000313" key="3">
    <source>
        <dbReference type="Proteomes" id="UP001336020"/>
    </source>
</evidence>
<accession>A0ABU7L6J2</accession>
<sequence>MTATRLLLLGAVRGRTTAHGYQVMRDLESWSVDLWGSLRQGSVYHGLKRLRDQGLLQEVASESPAAGPARTEYSITAEGEKEFHALLENALSSGEDPAEIIAGIGLMSVLPRERVLDLLRMRLDALAVKRQRVVGEYERNPDADWQHHVEAIRYWAKTTDSAIEWTRELVERLEQGEYTMAGEEHSW</sequence>
<protein>
    <submittedName>
        <fullName evidence="2">PadR family transcriptional regulator</fullName>
    </submittedName>
</protein>
<evidence type="ECO:0000313" key="2">
    <source>
        <dbReference type="EMBL" id="MEE2057152.1"/>
    </source>
</evidence>
<evidence type="ECO:0000259" key="1">
    <source>
        <dbReference type="Pfam" id="PF03551"/>
    </source>
</evidence>
<gene>
    <name evidence="2" type="ORF">Q7514_06380</name>
</gene>
<keyword evidence="3" id="KW-1185">Reference proteome</keyword>
<feature type="domain" description="Transcription regulator PadR N-terminal" evidence="1">
    <location>
        <begin position="14"/>
        <end position="84"/>
    </location>
</feature>
<reference evidence="2 3" key="1">
    <citation type="submission" date="2023-07" db="EMBL/GenBank/DDBJ databases">
        <authorList>
            <person name="Girao M."/>
            <person name="Carvalho M.F."/>
        </authorList>
    </citation>
    <scope>NUCLEOTIDE SEQUENCE [LARGE SCALE GENOMIC DNA]</scope>
    <source>
        <strain evidence="2 3">YIM65754</strain>
    </source>
</reference>
<dbReference type="InterPro" id="IPR036388">
    <property type="entry name" value="WH-like_DNA-bd_sf"/>
</dbReference>
<name>A0ABU7L6J2_9NOCA</name>
<dbReference type="Pfam" id="PF03551">
    <property type="entry name" value="PadR"/>
    <property type="match status" value="1"/>
</dbReference>
<dbReference type="RefSeq" id="WP_330132403.1">
    <property type="nucleotide sequence ID" value="NZ_JAUTXY010000002.1"/>
</dbReference>
<comment type="caution">
    <text evidence="2">The sequence shown here is derived from an EMBL/GenBank/DDBJ whole genome shotgun (WGS) entry which is preliminary data.</text>
</comment>
<dbReference type="SUPFAM" id="SSF46785">
    <property type="entry name" value="Winged helix' DNA-binding domain"/>
    <property type="match status" value="1"/>
</dbReference>
<dbReference type="InterPro" id="IPR005149">
    <property type="entry name" value="Tscrpt_reg_PadR_N"/>
</dbReference>
<dbReference type="PANTHER" id="PTHR33169">
    <property type="entry name" value="PADR-FAMILY TRANSCRIPTIONAL REGULATOR"/>
    <property type="match status" value="1"/>
</dbReference>
<dbReference type="InterPro" id="IPR052509">
    <property type="entry name" value="Metal_resp_DNA-bind_regulator"/>
</dbReference>
<proteinExistence type="predicted"/>
<dbReference type="Proteomes" id="UP001336020">
    <property type="component" value="Unassembled WGS sequence"/>
</dbReference>